<organism evidence="9 10">
    <name type="scientific">Urochloa decumbens</name>
    <dbReference type="NCBI Taxonomy" id="240449"/>
    <lineage>
        <taxon>Eukaryota</taxon>
        <taxon>Viridiplantae</taxon>
        <taxon>Streptophyta</taxon>
        <taxon>Embryophyta</taxon>
        <taxon>Tracheophyta</taxon>
        <taxon>Spermatophyta</taxon>
        <taxon>Magnoliopsida</taxon>
        <taxon>Liliopsida</taxon>
        <taxon>Poales</taxon>
        <taxon>Poaceae</taxon>
        <taxon>PACMAD clade</taxon>
        <taxon>Panicoideae</taxon>
        <taxon>Panicodae</taxon>
        <taxon>Paniceae</taxon>
        <taxon>Melinidinae</taxon>
        <taxon>Urochloa</taxon>
    </lineage>
</organism>
<dbReference type="GO" id="GO:0005634">
    <property type="term" value="C:nucleus"/>
    <property type="evidence" value="ECO:0007669"/>
    <property type="project" value="UniProtKB-SubCell"/>
</dbReference>
<dbReference type="PROSITE" id="PS50157">
    <property type="entry name" value="ZINC_FINGER_C2H2_2"/>
    <property type="match status" value="1"/>
</dbReference>
<feature type="domain" description="C2H2-type" evidence="8">
    <location>
        <begin position="94"/>
        <end position="121"/>
    </location>
</feature>
<evidence type="ECO:0000313" key="10">
    <source>
        <dbReference type="Proteomes" id="UP001497457"/>
    </source>
</evidence>
<evidence type="ECO:0000256" key="2">
    <source>
        <dbReference type="ARBA" id="ARBA00022723"/>
    </source>
</evidence>
<dbReference type="Gene3D" id="3.30.160.60">
    <property type="entry name" value="Classic Zinc Finger"/>
    <property type="match status" value="1"/>
</dbReference>
<dbReference type="EMBL" id="OZ075125">
    <property type="protein sequence ID" value="CAL4932511.1"/>
    <property type="molecule type" value="Genomic_DNA"/>
</dbReference>
<evidence type="ECO:0000259" key="8">
    <source>
        <dbReference type="PROSITE" id="PS50157"/>
    </source>
</evidence>
<dbReference type="InterPro" id="IPR036236">
    <property type="entry name" value="Znf_C2H2_sf"/>
</dbReference>
<evidence type="ECO:0000256" key="7">
    <source>
        <dbReference type="SAM" id="MobiDB-lite"/>
    </source>
</evidence>
<dbReference type="InterPro" id="IPR013087">
    <property type="entry name" value="Znf_C2H2_type"/>
</dbReference>
<dbReference type="GO" id="GO:0008270">
    <property type="term" value="F:zinc ion binding"/>
    <property type="evidence" value="ECO:0007669"/>
    <property type="project" value="UniProtKB-KW"/>
</dbReference>
<proteinExistence type="predicted"/>
<keyword evidence="10" id="KW-1185">Reference proteome</keyword>
<evidence type="ECO:0000256" key="4">
    <source>
        <dbReference type="ARBA" id="ARBA00022833"/>
    </source>
</evidence>
<evidence type="ECO:0000256" key="5">
    <source>
        <dbReference type="ARBA" id="ARBA00023242"/>
    </source>
</evidence>
<feature type="region of interest" description="Disordered" evidence="7">
    <location>
        <begin position="1"/>
        <end position="74"/>
    </location>
</feature>
<dbReference type="PANTHER" id="PTHR47287">
    <property type="entry name" value="C2H2 AND C2HC ZINC FINGERS SUPERFAMILY PROTEIN"/>
    <property type="match status" value="1"/>
</dbReference>
<dbReference type="Proteomes" id="UP001497457">
    <property type="component" value="Chromosome 15b"/>
</dbReference>
<evidence type="ECO:0000256" key="6">
    <source>
        <dbReference type="PROSITE-ProRule" id="PRU00042"/>
    </source>
</evidence>
<keyword evidence="2" id="KW-0479">Metal-binding</keyword>
<reference evidence="9" key="1">
    <citation type="submission" date="2024-10" db="EMBL/GenBank/DDBJ databases">
        <authorList>
            <person name="Ryan C."/>
        </authorList>
    </citation>
    <scope>NUCLEOTIDE SEQUENCE [LARGE SCALE GENOMIC DNA]</scope>
</reference>
<name>A0ABC8XVM9_9POAL</name>
<feature type="compositionally biased region" description="Polar residues" evidence="7">
    <location>
        <begin position="1"/>
        <end position="10"/>
    </location>
</feature>
<protein>
    <recommendedName>
        <fullName evidence="8">C2H2-type domain-containing protein</fullName>
    </recommendedName>
</protein>
<dbReference type="AlphaFoldDB" id="A0ABC8XVM9"/>
<evidence type="ECO:0000313" key="9">
    <source>
        <dbReference type="EMBL" id="CAL4932511.1"/>
    </source>
</evidence>
<evidence type="ECO:0000256" key="1">
    <source>
        <dbReference type="ARBA" id="ARBA00004123"/>
    </source>
</evidence>
<dbReference type="SUPFAM" id="SSF57667">
    <property type="entry name" value="beta-beta-alpha zinc fingers"/>
    <property type="match status" value="1"/>
</dbReference>
<keyword evidence="4" id="KW-0862">Zinc</keyword>
<evidence type="ECO:0000256" key="3">
    <source>
        <dbReference type="ARBA" id="ARBA00022771"/>
    </source>
</evidence>
<accession>A0ABC8XVM9</accession>
<dbReference type="PANTHER" id="PTHR47287:SF15">
    <property type="entry name" value="ZINC FINGER PROTEIN 3-LIKE"/>
    <property type="match status" value="1"/>
</dbReference>
<keyword evidence="3 6" id="KW-0863">Zinc-finger</keyword>
<dbReference type="InterPro" id="IPR044246">
    <property type="entry name" value="ZFP3-like"/>
</dbReference>
<sequence>MDKGSSSRTASMEVEGAGLQVEDGEEVQAREKEHEVPPKELDLLGALGSEETEMKATEVPSSVAPGKGKEKVVAAQEERAPAAASSGGEKKRSFKCNYCQRKFYTSQALGGHQNAHKRERSLAKRGAAAAAAAAAGRGLYGGADPFLPPHHLRFPHAWPYIAAAGGGGRPSSSLLGLGRGSAAVAPFYGGMHQGWAAVHAQPSMAGLTRHAGAERPVYAPPHGSYDASSRAPSPAVLNSGMPGLRWAGIASDGPVAGGDTGIVAREVAPQEEDEQSCKIDLNLRL</sequence>
<keyword evidence="5" id="KW-0539">Nucleus</keyword>
<feature type="compositionally biased region" description="Basic and acidic residues" evidence="7">
    <location>
        <begin position="27"/>
        <end position="42"/>
    </location>
</feature>
<gene>
    <name evidence="9" type="ORF">URODEC1_LOCUS27675</name>
</gene>
<dbReference type="PROSITE" id="PS00028">
    <property type="entry name" value="ZINC_FINGER_C2H2_1"/>
    <property type="match status" value="1"/>
</dbReference>
<comment type="subcellular location">
    <subcellularLocation>
        <location evidence="1">Nucleus</location>
    </subcellularLocation>
</comment>